<proteinExistence type="predicted"/>
<dbReference type="InterPro" id="IPR052907">
    <property type="entry name" value="Beta-lactamase/esterase"/>
</dbReference>
<organism evidence="3 4">
    <name type="scientific">Toxocara canis</name>
    <name type="common">Canine roundworm</name>
    <dbReference type="NCBI Taxonomy" id="6265"/>
    <lineage>
        <taxon>Eukaryota</taxon>
        <taxon>Metazoa</taxon>
        <taxon>Ecdysozoa</taxon>
        <taxon>Nematoda</taxon>
        <taxon>Chromadorea</taxon>
        <taxon>Rhabditida</taxon>
        <taxon>Spirurina</taxon>
        <taxon>Ascaridomorpha</taxon>
        <taxon>Ascaridoidea</taxon>
        <taxon>Toxocaridae</taxon>
        <taxon>Toxocara</taxon>
    </lineage>
</organism>
<evidence type="ECO:0000259" key="1">
    <source>
        <dbReference type="Pfam" id="PF00144"/>
    </source>
</evidence>
<dbReference type="InterPro" id="IPR012338">
    <property type="entry name" value="Beta-lactam/transpept-like"/>
</dbReference>
<dbReference type="EMBL" id="UYWY01020822">
    <property type="protein sequence ID" value="VDM42654.1"/>
    <property type="molecule type" value="Genomic_DNA"/>
</dbReference>
<protein>
    <submittedName>
        <fullName evidence="4">Beta-lactamase domain-containing protein 2</fullName>
    </submittedName>
</protein>
<dbReference type="WBParaSite" id="TCNE_0001133301-mRNA-1">
    <property type="protein sequence ID" value="TCNE_0001133301-mRNA-1"/>
    <property type="gene ID" value="TCNE_0001133301"/>
</dbReference>
<evidence type="ECO:0000313" key="3">
    <source>
        <dbReference type="Proteomes" id="UP000050794"/>
    </source>
</evidence>
<dbReference type="Proteomes" id="UP000050794">
    <property type="component" value="Unassembled WGS sequence"/>
</dbReference>
<gene>
    <name evidence="2" type="ORF">TCNE_LOCUS11333</name>
</gene>
<evidence type="ECO:0000313" key="4">
    <source>
        <dbReference type="WBParaSite" id="TCNE_0001133301-mRNA-1"/>
    </source>
</evidence>
<feature type="domain" description="Beta-lactamase-related" evidence="1">
    <location>
        <begin position="101"/>
        <end position="466"/>
    </location>
</feature>
<name>A0A183US63_TOXCA</name>
<dbReference type="AlphaFoldDB" id="A0A183US63"/>
<keyword evidence="3" id="KW-1185">Reference proteome</keyword>
<accession>A0A183US63</accession>
<sequence>MAVMQLAYAHAARVAATAAAKMHEETPHETATNGTSNRCGTRLRHDPAPRPFWARHYVRYATGILCIVLLIEQLDLIIQMPKLDNLVGFAHPQFAKVEKVFRKNFHDGWEREGAAIAVYHKGELVVDLQGGYADASALRKWTPQTRTVVFSATKAVGALCIALLVDRGHLRYSDLVSQYWPEFAQNGKENITVDWIMSHRAGLAALDEPISREDAFNPERIGEIIARQKPNWIPGTKSGYHALTYGWLVDQLIRRADPKKRGIGQFFREEIAQPHGIDFHIGLPPEEEHTVSRISLPSNLHVMKEIIYDPRILIMLAILYLRPPNSIAWKVRENPQWFKLQSDMNTFNDPELHRMEQAAALGITKARDLGKIFALFQQGKIVSKELVSLFKEPQISNGLDEVILAPMAKGHGFLYEKHPYKRGHWLVGHPGYGGSSVMMEMENEIVIAYVSNGLKTGMGELTRTYRLLRNAVLSSL</sequence>
<reference evidence="2 3" key="2">
    <citation type="submission" date="2018-11" db="EMBL/GenBank/DDBJ databases">
        <authorList>
            <consortium name="Pathogen Informatics"/>
        </authorList>
    </citation>
    <scope>NUCLEOTIDE SEQUENCE [LARGE SCALE GENOMIC DNA]</scope>
</reference>
<dbReference type="Pfam" id="PF00144">
    <property type="entry name" value="Beta-lactamase"/>
    <property type="match status" value="1"/>
</dbReference>
<dbReference type="Gene3D" id="3.40.710.10">
    <property type="entry name" value="DD-peptidase/beta-lactamase superfamily"/>
    <property type="match status" value="1"/>
</dbReference>
<evidence type="ECO:0000313" key="2">
    <source>
        <dbReference type="EMBL" id="VDM42654.1"/>
    </source>
</evidence>
<dbReference type="PANTHER" id="PTHR43319:SF4">
    <property type="entry name" value="BETA-LACTAMASE DOMAIN-CONTAINING PROTEIN 2"/>
    <property type="match status" value="1"/>
</dbReference>
<dbReference type="InterPro" id="IPR001466">
    <property type="entry name" value="Beta-lactam-related"/>
</dbReference>
<dbReference type="PANTHER" id="PTHR43319">
    <property type="entry name" value="BETA-LACTAMASE-RELATED"/>
    <property type="match status" value="1"/>
</dbReference>
<reference evidence="4" key="1">
    <citation type="submission" date="2016-06" db="UniProtKB">
        <authorList>
            <consortium name="WormBaseParasite"/>
        </authorList>
    </citation>
    <scope>IDENTIFICATION</scope>
</reference>
<dbReference type="SUPFAM" id="SSF56601">
    <property type="entry name" value="beta-lactamase/transpeptidase-like"/>
    <property type="match status" value="1"/>
</dbReference>